<comment type="caution">
    <text evidence="1">The sequence shown here is derived from an EMBL/GenBank/DDBJ whole genome shotgun (WGS) entry which is preliminary data.</text>
</comment>
<dbReference type="AlphaFoldDB" id="A0A848DBM7"/>
<proteinExistence type="predicted"/>
<evidence type="ECO:0000313" key="2">
    <source>
        <dbReference type="Proteomes" id="UP000606580"/>
    </source>
</evidence>
<sequence length="247" mass="29044">MYFERIPSVKELKQLEDGEFVIKLNYIPNESEYKRLEGVFNAHLFFDLSFVPVGEEFVNFENIPPTVEGMEIFLDHPLTDAELYTLKSIERLVADSNLHIHILMTYVPDYEERKRYRRYSFVHPPYFIFLLSSVPDFETRGNLTKIMPPPNILLLLDYVPTEKEVAECERIRPKPRIGILFEHLPSKDDYKRIQDMISSISTIVYLDLGRDTGEEEDEYMKELRIPFEVVLNRAEAELSLLSILTDD</sequence>
<name>A0A848DBM7_9EURY</name>
<accession>A0A848DBM7</accession>
<dbReference type="EMBL" id="WNEG01000089">
    <property type="protein sequence ID" value="NMG83552.1"/>
    <property type="molecule type" value="Genomic_DNA"/>
</dbReference>
<evidence type="ECO:0000313" key="1">
    <source>
        <dbReference type="EMBL" id="NMG83552.1"/>
    </source>
</evidence>
<dbReference type="Proteomes" id="UP000606580">
    <property type="component" value="Unassembled WGS sequence"/>
</dbReference>
<protein>
    <submittedName>
        <fullName evidence="1">Uncharacterized protein</fullName>
    </submittedName>
</protein>
<gene>
    <name evidence="1" type="ORF">GIS02_05025</name>
</gene>
<reference evidence="1" key="1">
    <citation type="journal article" date="2020" name="MBio">
        <title>'Candidatus Ethanoperedens,' a Thermophilic Genus of Archaea Mediating the Anaerobic Oxidation of Ethane.</title>
        <authorList>
            <person name="Hahn C.J."/>
            <person name="Laso-Perez R."/>
            <person name="Vulcano F."/>
            <person name="Vaziourakis K.M."/>
            <person name="Stokke R."/>
            <person name="Steen I.H."/>
            <person name="Teske A."/>
            <person name="Boetius A."/>
            <person name="Liebeke M."/>
            <person name="Amann R."/>
            <person name="Knittel K."/>
            <person name="Wegener G."/>
        </authorList>
    </citation>
    <scope>NUCLEOTIDE SEQUENCE</scope>
    <source>
        <strain evidence="1">GoM-Arc1-LC-WB58</strain>
    </source>
</reference>
<organism evidence="1 2">
    <name type="scientific">Candidatus Ethanoperedens thermophilum</name>
    <dbReference type="NCBI Taxonomy" id="2766897"/>
    <lineage>
        <taxon>Archaea</taxon>
        <taxon>Methanobacteriati</taxon>
        <taxon>Methanobacteriota</taxon>
        <taxon>Stenosarchaea group</taxon>
        <taxon>Methanomicrobia</taxon>
        <taxon>Methanosarcinales</taxon>
        <taxon>Methanosarcinales incertae sedis</taxon>
        <taxon>GOM Arc I cluster</taxon>
        <taxon>Candidatus Ethanoperedens</taxon>
    </lineage>
</organism>